<protein>
    <submittedName>
        <fullName evidence="1">Uncharacterized protein</fullName>
    </submittedName>
</protein>
<reference evidence="1" key="2">
    <citation type="submission" date="2019-01" db="UniProtKB">
        <authorList>
            <consortium name="EnsemblPlants"/>
        </authorList>
    </citation>
    <scope>IDENTIFICATION</scope>
    <source>
        <strain evidence="1">cv. Heinz 1706</strain>
    </source>
</reference>
<dbReference type="Proteomes" id="UP000004994">
    <property type="component" value="Chromosome 1"/>
</dbReference>
<dbReference type="EnsemblPlants" id="Solyc01g107215.1.1">
    <property type="protein sequence ID" value="Solyc01g107215.1.1"/>
    <property type="gene ID" value="Solyc01g107215.1"/>
</dbReference>
<dbReference type="InParanoid" id="A0A3Q7FCD4"/>
<proteinExistence type="predicted"/>
<accession>A0A3Q7FCD4</accession>
<dbReference type="AlphaFoldDB" id="A0A3Q7FCD4"/>
<evidence type="ECO:0000313" key="2">
    <source>
        <dbReference type="Proteomes" id="UP000004994"/>
    </source>
</evidence>
<name>A0A3Q7FCD4_SOLLC</name>
<dbReference type="Gramene" id="Solyc01g107215.1.1">
    <property type="protein sequence ID" value="Solyc01g107215.1.1"/>
    <property type="gene ID" value="Solyc01g107215.1"/>
</dbReference>
<sequence>MVLDMISDGMNVKCIPTVEKNIVRYALPGSFKLQVEAAQCLMGGFSPSSYAYASSIGSKSLHSNFSQSLKYIFLKYGDLIVSAISPYQRLTFNYLLEKKQNTATRLDRMKIYIEAESITQWPLTSSNSIVSLIVLADSIITIDVFVSLISNEYWENSDHHEG</sequence>
<keyword evidence="2" id="KW-1185">Reference proteome</keyword>
<evidence type="ECO:0000313" key="1">
    <source>
        <dbReference type="EnsemblPlants" id="Solyc01g107215.1.1"/>
    </source>
</evidence>
<organism evidence="1">
    <name type="scientific">Solanum lycopersicum</name>
    <name type="common">Tomato</name>
    <name type="synonym">Lycopersicon esculentum</name>
    <dbReference type="NCBI Taxonomy" id="4081"/>
    <lineage>
        <taxon>Eukaryota</taxon>
        <taxon>Viridiplantae</taxon>
        <taxon>Streptophyta</taxon>
        <taxon>Embryophyta</taxon>
        <taxon>Tracheophyta</taxon>
        <taxon>Spermatophyta</taxon>
        <taxon>Magnoliopsida</taxon>
        <taxon>eudicotyledons</taxon>
        <taxon>Gunneridae</taxon>
        <taxon>Pentapetalae</taxon>
        <taxon>asterids</taxon>
        <taxon>lamiids</taxon>
        <taxon>Solanales</taxon>
        <taxon>Solanaceae</taxon>
        <taxon>Solanoideae</taxon>
        <taxon>Solaneae</taxon>
        <taxon>Solanum</taxon>
        <taxon>Solanum subgen. Lycopersicon</taxon>
    </lineage>
</organism>
<reference evidence="1" key="1">
    <citation type="journal article" date="2012" name="Nature">
        <title>The tomato genome sequence provides insights into fleshy fruit evolution.</title>
        <authorList>
            <consortium name="Tomato Genome Consortium"/>
        </authorList>
    </citation>
    <scope>NUCLEOTIDE SEQUENCE [LARGE SCALE GENOMIC DNA]</scope>
    <source>
        <strain evidence="1">cv. Heinz 1706</strain>
    </source>
</reference>